<dbReference type="PANTHER" id="PTHR30523">
    <property type="entry name" value="PHOSPHOENOLPYRUVATE CARBOXYLASE"/>
    <property type="match status" value="1"/>
</dbReference>
<accession>A0A3N2DZV4</accession>
<dbReference type="InterPro" id="IPR018129">
    <property type="entry name" value="PEP_COase_Lys_AS"/>
</dbReference>
<evidence type="ECO:0000256" key="7">
    <source>
        <dbReference type="ARBA" id="ARBA00023239"/>
    </source>
</evidence>
<evidence type="ECO:0000256" key="3">
    <source>
        <dbReference type="ARBA" id="ARBA00008346"/>
    </source>
</evidence>
<feature type="coiled-coil region" evidence="13">
    <location>
        <begin position="28"/>
        <end position="66"/>
    </location>
</feature>
<evidence type="ECO:0000256" key="6">
    <source>
        <dbReference type="ARBA" id="ARBA00022842"/>
    </source>
</evidence>
<dbReference type="PROSITE" id="PS00781">
    <property type="entry name" value="PEPCASE_1"/>
    <property type="match status" value="1"/>
</dbReference>
<evidence type="ECO:0000256" key="2">
    <source>
        <dbReference type="ARBA" id="ARBA00003670"/>
    </source>
</evidence>
<evidence type="ECO:0000256" key="12">
    <source>
        <dbReference type="PROSITE-ProRule" id="PRU10112"/>
    </source>
</evidence>
<comment type="cofactor">
    <cofactor evidence="1 10">
        <name>Mg(2+)</name>
        <dbReference type="ChEBI" id="CHEBI:18420"/>
    </cofactor>
</comment>
<gene>
    <name evidence="10" type="primary">ppc</name>
    <name evidence="14" type="ORF">EDC56_0837</name>
</gene>
<dbReference type="PANTHER" id="PTHR30523:SF6">
    <property type="entry name" value="PHOSPHOENOLPYRUVATE CARBOXYLASE"/>
    <property type="match status" value="1"/>
</dbReference>
<evidence type="ECO:0000256" key="11">
    <source>
        <dbReference type="PROSITE-ProRule" id="PRU10111"/>
    </source>
</evidence>
<dbReference type="AlphaFoldDB" id="A0A3N2DZV4"/>
<dbReference type="GO" id="GO:0015977">
    <property type="term" value="P:carbon fixation"/>
    <property type="evidence" value="ECO:0007669"/>
    <property type="project" value="UniProtKB-UniRule"/>
</dbReference>
<dbReference type="GO" id="GO:0006107">
    <property type="term" value="P:oxaloacetate metabolic process"/>
    <property type="evidence" value="ECO:0007669"/>
    <property type="project" value="UniProtKB-UniRule"/>
</dbReference>
<dbReference type="OrthoDB" id="9768133at2"/>
<dbReference type="EC" id="4.1.1.31" evidence="4 10"/>
<dbReference type="InterPro" id="IPR033129">
    <property type="entry name" value="PEPCASE_His_AS"/>
</dbReference>
<dbReference type="Gene3D" id="1.20.1440.90">
    <property type="entry name" value="Phosphoenolpyruvate/pyruvate domain"/>
    <property type="match status" value="1"/>
</dbReference>
<sequence length="874" mass="97979">MAEHNDSLSFNVDTLGRMLGQAVSQSHGEELLNKIERIRTLAKSARAENDSERAELLEVLQGLKNEELLPVVRAFSQFLNLVNISDQHHTISREMADLMSSTQTLTELFAELKAKGVSRQDIEKQIEQLNIELVLTAHPTEITRRSLIHKYTEIDKSLGQRELQGRTAREQQAEELRLEELIAQVWHTDEFRSDKPSPLDEAKWGMAVLENSLWDAVPEYLRRLDSTLDEAYGVRLPITAAPVSFVSWMGGDRDGNPNVTAEITRKVLLINRWKMADLYLKDITTLIDELSMSACNPDLRELADNKHEPYRHILKQLRSLMNNTLLKTDTLLRGNEYLGGPTLEHIDQLWQPLQRCYQSLLDCGMSIIANGKLLDLLRRVRCFGINLVRLDIRQESDRHSNCLSELTRYLGMGDYNDWSETDRQAFLLQELQGKRPLLPSNWQPSSEAQEVIDTCRVVAENSMDCFGAYVISMARVPSDVLAVHLLLKEAGCSFAMPVAPLFETLDDLNNAADVIGQLMALPWYKGYIDGYQMVMIGYSDSAKDAGVLAAGWAQYQAQEALLDVCDSAKVSLMLFHGRGGTIGRGGAPTHAALLSQPPGSLRSGLRVTEQGEMIRAKLGLSPIAIKSLALYTSAILQANLDEPPAPKPQWRGLISRLAGLSCEAYRSFVRDDENFVEYFRQATPEQELGKLPLGSRPARRSSKGGIETLRAIPWIFAWSQNRLMLPAWLGAGQALQTAIADGEGPLLEEMCREWPFFSTRVSMLEMVFSKADIELSAHYDKVLVDESLQYLGQKLREQLMANVKTVLSITNDGSLMEDLPMARDSVQFRNTYVDPLNLLQAELLKRNRTANDQQLERAIMATIAGIAAGLRNTG</sequence>
<dbReference type="InterPro" id="IPR015813">
    <property type="entry name" value="Pyrv/PenolPyrv_kinase-like_dom"/>
</dbReference>
<protein>
    <recommendedName>
        <fullName evidence="5 10">Phosphoenolpyruvate carboxylase</fullName>
        <shortName evidence="10">PEPC</shortName>
        <shortName evidence="10">PEPCase</shortName>
        <ecNumber evidence="4 10">4.1.1.31</ecNumber>
    </recommendedName>
</protein>
<dbReference type="RefSeq" id="WP_123711224.1">
    <property type="nucleotide sequence ID" value="NZ_RKHR01000003.1"/>
</dbReference>
<evidence type="ECO:0000256" key="8">
    <source>
        <dbReference type="ARBA" id="ARBA00023300"/>
    </source>
</evidence>
<comment type="caution">
    <text evidence="14">The sequence shown here is derived from an EMBL/GenBank/DDBJ whole genome shotgun (WGS) entry which is preliminary data.</text>
</comment>
<comment type="subunit">
    <text evidence="10">Homotetramer.</text>
</comment>
<dbReference type="PROSITE" id="PS00393">
    <property type="entry name" value="PEPCASE_2"/>
    <property type="match status" value="1"/>
</dbReference>
<evidence type="ECO:0000256" key="13">
    <source>
        <dbReference type="SAM" id="Coils"/>
    </source>
</evidence>
<dbReference type="GO" id="GO:0008964">
    <property type="term" value="F:phosphoenolpyruvate carboxylase activity"/>
    <property type="evidence" value="ECO:0007669"/>
    <property type="project" value="UniProtKB-UniRule"/>
</dbReference>
<dbReference type="InterPro" id="IPR022805">
    <property type="entry name" value="PEP_COase_bac/pln-type"/>
</dbReference>
<proteinExistence type="inferred from homology"/>
<evidence type="ECO:0000256" key="10">
    <source>
        <dbReference type="HAMAP-Rule" id="MF_00595"/>
    </source>
</evidence>
<evidence type="ECO:0000256" key="5">
    <source>
        <dbReference type="ARBA" id="ARBA00022419"/>
    </source>
</evidence>
<keyword evidence="6 10" id="KW-0460">Magnesium</keyword>
<dbReference type="SUPFAM" id="SSF51621">
    <property type="entry name" value="Phosphoenolpyruvate/pyruvate domain"/>
    <property type="match status" value="1"/>
</dbReference>
<keyword evidence="7 10" id="KW-0456">Lyase</keyword>
<evidence type="ECO:0000313" key="14">
    <source>
        <dbReference type="EMBL" id="ROS05307.1"/>
    </source>
</evidence>
<dbReference type="HAMAP" id="MF_00595">
    <property type="entry name" value="PEPcase_type1"/>
    <property type="match status" value="1"/>
</dbReference>
<organism evidence="14 15">
    <name type="scientific">Sinobacterium caligoides</name>
    <dbReference type="NCBI Taxonomy" id="933926"/>
    <lineage>
        <taxon>Bacteria</taxon>
        <taxon>Pseudomonadati</taxon>
        <taxon>Pseudomonadota</taxon>
        <taxon>Gammaproteobacteria</taxon>
        <taxon>Cellvibrionales</taxon>
        <taxon>Spongiibacteraceae</taxon>
        <taxon>Sinobacterium</taxon>
    </lineage>
</organism>
<reference evidence="14 15" key="1">
    <citation type="submission" date="2018-11" db="EMBL/GenBank/DDBJ databases">
        <title>Genomic Encyclopedia of Type Strains, Phase IV (KMG-IV): sequencing the most valuable type-strain genomes for metagenomic binning, comparative biology and taxonomic classification.</title>
        <authorList>
            <person name="Goeker M."/>
        </authorList>
    </citation>
    <scope>NUCLEOTIDE SEQUENCE [LARGE SCALE GENOMIC DNA]</scope>
    <source>
        <strain evidence="14 15">DSM 100316</strain>
    </source>
</reference>
<keyword evidence="14" id="KW-0670">Pyruvate</keyword>
<name>A0A3N2DZV4_9GAMM</name>
<keyword evidence="13" id="KW-0175">Coiled coil</keyword>
<dbReference type="EMBL" id="RKHR01000003">
    <property type="protein sequence ID" value="ROS05307.1"/>
    <property type="molecule type" value="Genomic_DNA"/>
</dbReference>
<comment type="function">
    <text evidence="2 10">Forms oxaloacetate, a four-carbon dicarboxylic acid source for the tricarboxylic acid cycle.</text>
</comment>
<dbReference type="PRINTS" id="PR00150">
    <property type="entry name" value="PEPCARBXLASE"/>
</dbReference>
<feature type="active site" evidence="10 12">
    <location>
        <position position="543"/>
    </location>
</feature>
<evidence type="ECO:0000256" key="4">
    <source>
        <dbReference type="ARBA" id="ARBA00012305"/>
    </source>
</evidence>
<comment type="similarity">
    <text evidence="3 10">Belongs to the PEPCase type 1 family.</text>
</comment>
<dbReference type="Pfam" id="PF00311">
    <property type="entry name" value="PEPcase"/>
    <property type="match status" value="1"/>
</dbReference>
<dbReference type="Proteomes" id="UP000275394">
    <property type="component" value="Unassembled WGS sequence"/>
</dbReference>
<keyword evidence="15" id="KW-1185">Reference proteome</keyword>
<comment type="catalytic activity">
    <reaction evidence="9 10">
        <text>oxaloacetate + phosphate = phosphoenolpyruvate + hydrogencarbonate</text>
        <dbReference type="Rhea" id="RHEA:28370"/>
        <dbReference type="ChEBI" id="CHEBI:16452"/>
        <dbReference type="ChEBI" id="CHEBI:17544"/>
        <dbReference type="ChEBI" id="CHEBI:43474"/>
        <dbReference type="ChEBI" id="CHEBI:58702"/>
        <dbReference type="EC" id="4.1.1.31"/>
    </reaction>
</comment>
<evidence type="ECO:0000256" key="9">
    <source>
        <dbReference type="ARBA" id="ARBA00048995"/>
    </source>
</evidence>
<dbReference type="GO" id="GO:0006099">
    <property type="term" value="P:tricarboxylic acid cycle"/>
    <property type="evidence" value="ECO:0007669"/>
    <property type="project" value="InterPro"/>
</dbReference>
<dbReference type="GO" id="GO:0000287">
    <property type="term" value="F:magnesium ion binding"/>
    <property type="evidence" value="ECO:0007669"/>
    <property type="project" value="UniProtKB-UniRule"/>
</dbReference>
<evidence type="ECO:0000256" key="1">
    <source>
        <dbReference type="ARBA" id="ARBA00001946"/>
    </source>
</evidence>
<evidence type="ECO:0000313" key="15">
    <source>
        <dbReference type="Proteomes" id="UP000275394"/>
    </source>
</evidence>
<feature type="active site" evidence="10 11">
    <location>
        <position position="138"/>
    </location>
</feature>
<dbReference type="InterPro" id="IPR021135">
    <property type="entry name" value="PEP_COase"/>
</dbReference>
<dbReference type="NCBIfam" id="NF000584">
    <property type="entry name" value="PRK00009.1"/>
    <property type="match status" value="1"/>
</dbReference>
<keyword evidence="8 10" id="KW-0120">Carbon dioxide fixation</keyword>
<dbReference type="GO" id="GO:0005829">
    <property type="term" value="C:cytosol"/>
    <property type="evidence" value="ECO:0007669"/>
    <property type="project" value="TreeGrafter"/>
</dbReference>